<evidence type="ECO:0000313" key="3">
    <source>
        <dbReference type="Proteomes" id="UP000293874"/>
    </source>
</evidence>
<dbReference type="AlphaFoldDB" id="A0A4Q7MKX3"/>
<dbReference type="RefSeq" id="WP_130543365.1">
    <property type="nucleotide sequence ID" value="NZ_CP042431.1"/>
</dbReference>
<keyword evidence="1" id="KW-0472">Membrane</keyword>
<dbReference type="CDD" id="cd21809">
    <property type="entry name" value="ABC-2_lan_permease-like"/>
    <property type="match status" value="1"/>
</dbReference>
<keyword evidence="1" id="KW-1133">Transmembrane helix</keyword>
<evidence type="ECO:0000313" key="2">
    <source>
        <dbReference type="EMBL" id="RZS68995.1"/>
    </source>
</evidence>
<feature type="transmembrane region" description="Helical" evidence="1">
    <location>
        <begin position="61"/>
        <end position="83"/>
    </location>
</feature>
<protein>
    <recommendedName>
        <fullName evidence="4">ABC-2 family transporter</fullName>
    </recommendedName>
</protein>
<feature type="transmembrane region" description="Helical" evidence="1">
    <location>
        <begin position="104"/>
        <end position="132"/>
    </location>
</feature>
<dbReference type="EMBL" id="SGXA01000003">
    <property type="protein sequence ID" value="RZS68995.1"/>
    <property type="molecule type" value="Genomic_DNA"/>
</dbReference>
<dbReference type="Proteomes" id="UP000293874">
    <property type="component" value="Unassembled WGS sequence"/>
</dbReference>
<accession>A0A4Q7MKX3</accession>
<keyword evidence="1" id="KW-0812">Transmembrane</keyword>
<gene>
    <name evidence="2" type="ORF">EV199_4819</name>
</gene>
<evidence type="ECO:0000256" key="1">
    <source>
        <dbReference type="SAM" id="Phobius"/>
    </source>
</evidence>
<comment type="caution">
    <text evidence="2">The sequence shown here is derived from an EMBL/GenBank/DDBJ whole genome shotgun (WGS) entry which is preliminary data.</text>
</comment>
<feature type="transmembrane region" description="Helical" evidence="1">
    <location>
        <begin position="229"/>
        <end position="247"/>
    </location>
</feature>
<evidence type="ECO:0008006" key="4">
    <source>
        <dbReference type="Google" id="ProtNLM"/>
    </source>
</evidence>
<feature type="transmembrane region" description="Helical" evidence="1">
    <location>
        <begin position="180"/>
        <end position="200"/>
    </location>
</feature>
<feature type="transmembrane region" description="Helical" evidence="1">
    <location>
        <begin position="152"/>
        <end position="173"/>
    </location>
</feature>
<dbReference type="OrthoDB" id="5946463at2"/>
<keyword evidence="3" id="KW-1185">Reference proteome</keyword>
<dbReference type="PANTHER" id="PTHR37305:SF1">
    <property type="entry name" value="MEMBRANE PROTEIN"/>
    <property type="match status" value="1"/>
</dbReference>
<dbReference type="PANTHER" id="PTHR37305">
    <property type="entry name" value="INTEGRAL MEMBRANE PROTEIN-RELATED"/>
    <property type="match status" value="1"/>
</dbReference>
<proteinExistence type="predicted"/>
<sequence length="253" mass="29005">MASFLINTKAEFLKSRRTLAYRVAFIAGVAMPVLFMIAYILKPGAFNELASIPWEFHMKNVWQFGAAFFPMYVTILASLVVQTEYRNNTWKMVYMQPRSHADIFFSKFVVIQLLLLASLLLYNLAILATGYIANIFHSNYAFFQKAPPLEMMLRLTARMYIASLCITAIQYWFSLRFRNFITSMGLGIGLTIVAFIILQWDKVVYYPYAYPALTYFKAGQVKGLATHEWNSLAGAATALLLGFWNIARRKERG</sequence>
<reference evidence="2 3" key="1">
    <citation type="submission" date="2019-02" db="EMBL/GenBank/DDBJ databases">
        <title>Genomic Encyclopedia of Type Strains, Phase IV (KMG-IV): sequencing the most valuable type-strain genomes for metagenomic binning, comparative biology and taxonomic classification.</title>
        <authorList>
            <person name="Goeker M."/>
        </authorList>
    </citation>
    <scope>NUCLEOTIDE SEQUENCE [LARGE SCALE GENOMIC DNA]</scope>
    <source>
        <strain evidence="2 3">DSM 18116</strain>
    </source>
</reference>
<feature type="transmembrane region" description="Helical" evidence="1">
    <location>
        <begin position="20"/>
        <end position="41"/>
    </location>
</feature>
<organism evidence="2 3">
    <name type="scientific">Pseudobacter ginsenosidimutans</name>
    <dbReference type="NCBI Taxonomy" id="661488"/>
    <lineage>
        <taxon>Bacteria</taxon>
        <taxon>Pseudomonadati</taxon>
        <taxon>Bacteroidota</taxon>
        <taxon>Chitinophagia</taxon>
        <taxon>Chitinophagales</taxon>
        <taxon>Chitinophagaceae</taxon>
        <taxon>Pseudobacter</taxon>
    </lineage>
</organism>
<name>A0A4Q7MKX3_9BACT</name>
<dbReference type="Pfam" id="PF12730">
    <property type="entry name" value="ABC2_membrane_4"/>
    <property type="match status" value="1"/>
</dbReference>